<reference evidence="5 6" key="1">
    <citation type="submission" date="2024-05" db="EMBL/GenBank/DDBJ databases">
        <authorList>
            <person name="Wallberg A."/>
        </authorList>
    </citation>
    <scope>NUCLEOTIDE SEQUENCE [LARGE SCALE GENOMIC DNA]</scope>
</reference>
<dbReference type="Proteomes" id="UP001497623">
    <property type="component" value="Unassembled WGS sequence"/>
</dbReference>
<proteinExistence type="predicted"/>
<dbReference type="PANTHER" id="PTHR12236">
    <property type="entry name" value="STRUCTURAL CONTITUENT OF CUTICLE"/>
    <property type="match status" value="1"/>
</dbReference>
<dbReference type="PANTHER" id="PTHR12236:SF79">
    <property type="entry name" value="CUTICULAR PROTEIN 50CB-RELATED"/>
    <property type="match status" value="1"/>
</dbReference>
<dbReference type="GO" id="GO:0005615">
    <property type="term" value="C:extracellular space"/>
    <property type="evidence" value="ECO:0007669"/>
    <property type="project" value="TreeGrafter"/>
</dbReference>
<dbReference type="InterPro" id="IPR051217">
    <property type="entry name" value="Insect_Cuticle_Struc_Prot"/>
</dbReference>
<protein>
    <submittedName>
        <fullName evidence="5">Uncharacterized protein</fullName>
    </submittedName>
</protein>
<keyword evidence="6" id="KW-1185">Reference proteome</keyword>
<sequence>MALKVVVCVLLVGVALGLPQYNYDPPQTLYETPAESVQEPVQLYETPIVAQPQNIDPVVVPAPSEPMPQMPYEFDFGVADEESGNQFSHVENNDGQVTRGEYRVLLPDGRT</sequence>
<evidence type="ECO:0000256" key="2">
    <source>
        <dbReference type="PROSITE-ProRule" id="PRU00497"/>
    </source>
</evidence>
<feature type="non-terminal residue" evidence="5">
    <location>
        <position position="111"/>
    </location>
</feature>
<accession>A0AAV2RUX6</accession>
<dbReference type="AlphaFoldDB" id="A0AAV2RUX6"/>
<keyword evidence="1 2" id="KW-0193">Cuticle</keyword>
<comment type="caution">
    <text evidence="5">The sequence shown here is derived from an EMBL/GenBank/DDBJ whole genome shotgun (WGS) entry which is preliminary data.</text>
</comment>
<organism evidence="5 6">
    <name type="scientific">Meganyctiphanes norvegica</name>
    <name type="common">Northern krill</name>
    <name type="synonym">Thysanopoda norvegica</name>
    <dbReference type="NCBI Taxonomy" id="48144"/>
    <lineage>
        <taxon>Eukaryota</taxon>
        <taxon>Metazoa</taxon>
        <taxon>Ecdysozoa</taxon>
        <taxon>Arthropoda</taxon>
        <taxon>Crustacea</taxon>
        <taxon>Multicrustacea</taxon>
        <taxon>Malacostraca</taxon>
        <taxon>Eumalacostraca</taxon>
        <taxon>Eucarida</taxon>
        <taxon>Euphausiacea</taxon>
        <taxon>Euphausiidae</taxon>
        <taxon>Meganyctiphanes</taxon>
    </lineage>
</organism>
<gene>
    <name evidence="5" type="ORF">MNOR_LOCUS28608</name>
</gene>
<dbReference type="GO" id="GO:0042302">
    <property type="term" value="F:structural constituent of cuticle"/>
    <property type="evidence" value="ECO:0007669"/>
    <property type="project" value="UniProtKB-UniRule"/>
</dbReference>
<evidence type="ECO:0000313" key="6">
    <source>
        <dbReference type="Proteomes" id="UP001497623"/>
    </source>
</evidence>
<evidence type="ECO:0000313" key="5">
    <source>
        <dbReference type="EMBL" id="CAL4140335.1"/>
    </source>
</evidence>
<evidence type="ECO:0000256" key="1">
    <source>
        <dbReference type="ARBA" id="ARBA00022460"/>
    </source>
</evidence>
<dbReference type="PROSITE" id="PS51155">
    <property type="entry name" value="CHIT_BIND_RR_2"/>
    <property type="match status" value="1"/>
</dbReference>
<feature type="chain" id="PRO_5043988108" evidence="4">
    <location>
        <begin position="18"/>
        <end position="111"/>
    </location>
</feature>
<feature type="signal peptide" evidence="4">
    <location>
        <begin position="1"/>
        <end position="17"/>
    </location>
</feature>
<name>A0AAV2RUX6_MEGNR</name>
<dbReference type="Pfam" id="PF00379">
    <property type="entry name" value="Chitin_bind_4"/>
    <property type="match status" value="1"/>
</dbReference>
<feature type="region of interest" description="Disordered" evidence="3">
    <location>
        <begin position="85"/>
        <end position="111"/>
    </location>
</feature>
<keyword evidence="4" id="KW-0732">Signal</keyword>
<feature type="compositionally biased region" description="Polar residues" evidence="3">
    <location>
        <begin position="85"/>
        <end position="96"/>
    </location>
</feature>
<evidence type="ECO:0000256" key="3">
    <source>
        <dbReference type="SAM" id="MobiDB-lite"/>
    </source>
</evidence>
<dbReference type="InterPro" id="IPR000618">
    <property type="entry name" value="Insect_cuticle"/>
</dbReference>
<dbReference type="GO" id="GO:0031012">
    <property type="term" value="C:extracellular matrix"/>
    <property type="evidence" value="ECO:0007669"/>
    <property type="project" value="TreeGrafter"/>
</dbReference>
<evidence type="ECO:0000256" key="4">
    <source>
        <dbReference type="SAM" id="SignalP"/>
    </source>
</evidence>
<dbReference type="EMBL" id="CAXKWB010031838">
    <property type="protein sequence ID" value="CAL4140335.1"/>
    <property type="molecule type" value="Genomic_DNA"/>
</dbReference>